<evidence type="ECO:0008006" key="3">
    <source>
        <dbReference type="Google" id="ProtNLM"/>
    </source>
</evidence>
<sequence>MALAAASKSLLLLGECVPCLKHNASKFKVRRFELDTNLLMYFRTWEFVYALDPEKKCKTGDVVLIEKCPEQLTRLITHKVKEIVYPHGDVIDPLTGKKVVGGKFRDHVEAVNRIYGKTATAFDYDSAPDRGWLEDIKDFSHVDTYVKYHENGEDQPYAV</sequence>
<dbReference type="InterPro" id="IPR039193">
    <property type="entry name" value="Ribosomal_uS17m_metazoa"/>
</dbReference>
<gene>
    <name evidence="1" type="ORF">RI129_002309</name>
</gene>
<dbReference type="EMBL" id="JAVRBK010000002">
    <property type="protein sequence ID" value="KAK5647417.1"/>
    <property type="molecule type" value="Genomic_DNA"/>
</dbReference>
<dbReference type="GO" id="GO:0032543">
    <property type="term" value="P:mitochondrial translation"/>
    <property type="evidence" value="ECO:0007669"/>
    <property type="project" value="TreeGrafter"/>
</dbReference>
<dbReference type="PANTHER" id="PTHR24088">
    <property type="entry name" value="28S RIBOSOMAL PROTEIN S17, MITOCHONDRIAL"/>
    <property type="match status" value="1"/>
</dbReference>
<dbReference type="GO" id="GO:0003735">
    <property type="term" value="F:structural constituent of ribosome"/>
    <property type="evidence" value="ECO:0007669"/>
    <property type="project" value="InterPro"/>
</dbReference>
<reference evidence="1 2" key="1">
    <citation type="journal article" date="2024" name="Insects">
        <title>An Improved Chromosome-Level Genome Assembly of the Firefly Pyrocoelia pectoralis.</title>
        <authorList>
            <person name="Fu X."/>
            <person name="Meyer-Rochow V.B."/>
            <person name="Ballantyne L."/>
            <person name="Zhu X."/>
        </authorList>
    </citation>
    <scope>NUCLEOTIDE SEQUENCE [LARGE SCALE GENOMIC DNA]</scope>
    <source>
        <strain evidence="1">XCY_ONT2</strain>
    </source>
</reference>
<comment type="caution">
    <text evidence="1">The sequence shown here is derived from an EMBL/GenBank/DDBJ whole genome shotgun (WGS) entry which is preliminary data.</text>
</comment>
<keyword evidence="2" id="KW-1185">Reference proteome</keyword>
<dbReference type="Proteomes" id="UP001329430">
    <property type="component" value="Chromosome 2"/>
</dbReference>
<dbReference type="SUPFAM" id="SSF50249">
    <property type="entry name" value="Nucleic acid-binding proteins"/>
    <property type="match status" value="1"/>
</dbReference>
<dbReference type="Gene3D" id="2.40.50.140">
    <property type="entry name" value="Nucleic acid-binding proteins"/>
    <property type="match status" value="1"/>
</dbReference>
<name>A0AAN7ZKZ3_9COLE</name>
<evidence type="ECO:0000313" key="2">
    <source>
        <dbReference type="Proteomes" id="UP001329430"/>
    </source>
</evidence>
<dbReference type="GO" id="GO:0005763">
    <property type="term" value="C:mitochondrial small ribosomal subunit"/>
    <property type="evidence" value="ECO:0007669"/>
    <property type="project" value="InterPro"/>
</dbReference>
<accession>A0AAN7ZKZ3</accession>
<dbReference type="AlphaFoldDB" id="A0AAN7ZKZ3"/>
<evidence type="ECO:0000313" key="1">
    <source>
        <dbReference type="EMBL" id="KAK5647417.1"/>
    </source>
</evidence>
<organism evidence="1 2">
    <name type="scientific">Pyrocoelia pectoralis</name>
    <dbReference type="NCBI Taxonomy" id="417401"/>
    <lineage>
        <taxon>Eukaryota</taxon>
        <taxon>Metazoa</taxon>
        <taxon>Ecdysozoa</taxon>
        <taxon>Arthropoda</taxon>
        <taxon>Hexapoda</taxon>
        <taxon>Insecta</taxon>
        <taxon>Pterygota</taxon>
        <taxon>Neoptera</taxon>
        <taxon>Endopterygota</taxon>
        <taxon>Coleoptera</taxon>
        <taxon>Polyphaga</taxon>
        <taxon>Elateriformia</taxon>
        <taxon>Elateroidea</taxon>
        <taxon>Lampyridae</taxon>
        <taxon>Lampyrinae</taxon>
        <taxon>Pyrocoelia</taxon>
    </lineage>
</organism>
<dbReference type="InterPro" id="IPR012340">
    <property type="entry name" value="NA-bd_OB-fold"/>
</dbReference>
<dbReference type="PANTHER" id="PTHR24088:SF0">
    <property type="entry name" value="SMALL RIBOSOMAL SUBUNIT PROTEIN US17M"/>
    <property type="match status" value="1"/>
</dbReference>
<protein>
    <recommendedName>
        <fullName evidence="3">Mitochondrial ribosomal protein S17</fullName>
    </recommendedName>
</protein>
<proteinExistence type="predicted"/>